<reference evidence="1 2" key="1">
    <citation type="submission" date="2019-02" db="EMBL/GenBank/DDBJ databases">
        <title>Deep-cultivation of Planctomycetes and their phenomic and genomic characterization uncovers novel biology.</title>
        <authorList>
            <person name="Wiegand S."/>
            <person name="Jogler M."/>
            <person name="Boedeker C."/>
            <person name="Pinto D."/>
            <person name="Vollmers J."/>
            <person name="Rivas-Marin E."/>
            <person name="Kohn T."/>
            <person name="Peeters S.H."/>
            <person name="Heuer A."/>
            <person name="Rast P."/>
            <person name="Oberbeckmann S."/>
            <person name="Bunk B."/>
            <person name="Jeske O."/>
            <person name="Meyerdierks A."/>
            <person name="Storesund J.E."/>
            <person name="Kallscheuer N."/>
            <person name="Luecker S."/>
            <person name="Lage O.M."/>
            <person name="Pohl T."/>
            <person name="Merkel B.J."/>
            <person name="Hornburger P."/>
            <person name="Mueller R.-W."/>
            <person name="Bruemmer F."/>
            <person name="Labrenz M."/>
            <person name="Spormann A.M."/>
            <person name="Op Den Camp H."/>
            <person name="Overmann J."/>
            <person name="Amann R."/>
            <person name="Jetten M.S.M."/>
            <person name="Mascher T."/>
            <person name="Medema M.H."/>
            <person name="Devos D.P."/>
            <person name="Kaster A.-K."/>
            <person name="Ovreas L."/>
            <person name="Rohde M."/>
            <person name="Galperin M.Y."/>
            <person name="Jogler C."/>
        </authorList>
    </citation>
    <scope>NUCLEOTIDE SEQUENCE [LARGE SCALE GENOMIC DNA]</scope>
    <source>
        <strain evidence="1 2">Pan14r</strain>
    </source>
</reference>
<keyword evidence="2" id="KW-1185">Reference proteome</keyword>
<dbReference type="Proteomes" id="UP000317238">
    <property type="component" value="Unassembled WGS sequence"/>
</dbReference>
<protein>
    <submittedName>
        <fullName evidence="1">Uncharacterized protein</fullName>
    </submittedName>
</protein>
<comment type="caution">
    <text evidence="1">The sequence shown here is derived from an EMBL/GenBank/DDBJ whole genome shotgun (WGS) entry which is preliminary data.</text>
</comment>
<proteinExistence type="predicted"/>
<organism evidence="1 2">
    <name type="scientific">Crateriforma conspicua</name>
    <dbReference type="NCBI Taxonomy" id="2527996"/>
    <lineage>
        <taxon>Bacteria</taxon>
        <taxon>Pseudomonadati</taxon>
        <taxon>Planctomycetota</taxon>
        <taxon>Planctomycetia</taxon>
        <taxon>Planctomycetales</taxon>
        <taxon>Planctomycetaceae</taxon>
        <taxon>Crateriforma</taxon>
    </lineage>
</organism>
<dbReference type="RefSeq" id="WP_197203266.1">
    <property type="nucleotide sequence ID" value="NZ_SJPL01000001.1"/>
</dbReference>
<name>A0A5C5Y4T6_9PLAN</name>
<dbReference type="EMBL" id="SJPL01000001">
    <property type="protein sequence ID" value="TWT68402.1"/>
    <property type="molecule type" value="Genomic_DNA"/>
</dbReference>
<sequence length="101" mass="11626">MMAFDSPTGTRYRQFERLLLVIELLAPLRLGAMPQEIAGDVRDILGERVSDRTIRRDCEALVELGLVDRASPRPARYRWRGRTMRSESILRSAEIHAELKC</sequence>
<evidence type="ECO:0000313" key="2">
    <source>
        <dbReference type="Proteomes" id="UP000317238"/>
    </source>
</evidence>
<evidence type="ECO:0000313" key="1">
    <source>
        <dbReference type="EMBL" id="TWT68402.1"/>
    </source>
</evidence>
<gene>
    <name evidence="1" type="ORF">Pan14r_06470</name>
</gene>
<dbReference type="AlphaFoldDB" id="A0A5C5Y4T6"/>
<accession>A0A5C5Y4T6</accession>